<sequence length="427" mass="46425">MNIRWAACATAAVMALLSGLLSGCGGPLDPKTDDPHTLVVHSRFAPGTSGADVYAAAIREFERENPGTEVKNVYSADDIFNVFETARLADKEADVMLVNLYDKSFSWTELGATLPVNKYMKEWHLTDRVRPGALKAWTDSEGRVRGFPWMGFNWPVLFNTKLLARAGIKEIPQTLPALRKTVKALRAKNITPMAIGGNDWSGQKLLMQIMQGYMEPPVAKRVFAKAGFCAEPQAMRGLKLFAQLRDTGLFGKGAQGFTADEMNAEYFSERAAMMSALTSTIAAVPKGVGSRTEVGGFPMPEDGEYSKPSVYTGATSTGIWITPNGRKKIGKVGKLVKFLYRKSSVQRFIDDSGFALGLREQKGSAKFPLVTKSNRVSEGDDVERVVMPDSFVPAAASAPLNRATSIAFSPGASPQKICRALDVAYRS</sequence>
<dbReference type="InterPro" id="IPR006059">
    <property type="entry name" value="SBP"/>
</dbReference>
<dbReference type="SUPFAM" id="SSF53850">
    <property type="entry name" value="Periplasmic binding protein-like II"/>
    <property type="match status" value="1"/>
</dbReference>
<dbReference type="KEGG" id="sbat:G4Z16_08670"/>
<evidence type="ECO:0000313" key="3">
    <source>
        <dbReference type="Proteomes" id="UP000595046"/>
    </source>
</evidence>
<dbReference type="PANTHER" id="PTHR43649">
    <property type="entry name" value="ARABINOSE-BINDING PROTEIN-RELATED"/>
    <property type="match status" value="1"/>
</dbReference>
<dbReference type="AlphaFoldDB" id="A0A7T1WQ64"/>
<dbReference type="Gene3D" id="3.40.190.10">
    <property type="entry name" value="Periplasmic binding protein-like II"/>
    <property type="match status" value="3"/>
</dbReference>
<protein>
    <submittedName>
        <fullName evidence="2">Carbohydrate ABC transporter substrate-binding protein</fullName>
    </submittedName>
</protein>
<gene>
    <name evidence="2" type="ORF">G4Z16_08670</name>
</gene>
<evidence type="ECO:0000256" key="1">
    <source>
        <dbReference type="SAM" id="SignalP"/>
    </source>
</evidence>
<dbReference type="PANTHER" id="PTHR43649:SF30">
    <property type="entry name" value="ABC TRANSPORTER SUBSTRATE-BINDING PROTEIN"/>
    <property type="match status" value="1"/>
</dbReference>
<name>A0A7T1WQ64_9ACTN</name>
<evidence type="ECO:0000313" key="2">
    <source>
        <dbReference type="EMBL" id="QPP06458.1"/>
    </source>
</evidence>
<reference evidence="3" key="1">
    <citation type="submission" date="2020-02" db="EMBL/GenBank/DDBJ databases">
        <title>Streptomyces sp. ASO4wet.</title>
        <authorList>
            <person name="Risdian C."/>
            <person name="Landwehr W."/>
            <person name="Schupp P."/>
            <person name="Wink J."/>
        </authorList>
    </citation>
    <scope>NUCLEOTIDE SEQUENCE [LARGE SCALE GENOMIC DNA]</scope>
    <source>
        <strain evidence="3">ASO4wet</strain>
    </source>
</reference>
<keyword evidence="1" id="KW-0732">Signal</keyword>
<dbReference type="PROSITE" id="PS51257">
    <property type="entry name" value="PROKAR_LIPOPROTEIN"/>
    <property type="match status" value="1"/>
</dbReference>
<proteinExistence type="predicted"/>
<accession>A0A7T1WQ64</accession>
<keyword evidence="3" id="KW-1185">Reference proteome</keyword>
<feature type="signal peptide" evidence="1">
    <location>
        <begin position="1"/>
        <end position="23"/>
    </location>
</feature>
<feature type="chain" id="PRO_5038504444" evidence="1">
    <location>
        <begin position="24"/>
        <end position="427"/>
    </location>
</feature>
<dbReference type="Proteomes" id="UP000595046">
    <property type="component" value="Chromosome"/>
</dbReference>
<dbReference type="EMBL" id="CP048882">
    <property type="protein sequence ID" value="QPP06458.1"/>
    <property type="molecule type" value="Genomic_DNA"/>
</dbReference>
<dbReference type="RefSeq" id="WP_197350268.1">
    <property type="nucleotide sequence ID" value="NZ_CP048882.1"/>
</dbReference>
<dbReference type="InterPro" id="IPR050490">
    <property type="entry name" value="Bact_solute-bd_prot1"/>
</dbReference>
<dbReference type="Pfam" id="PF01547">
    <property type="entry name" value="SBP_bac_1"/>
    <property type="match status" value="1"/>
</dbReference>
<organism evidence="2 3">
    <name type="scientific">Streptomyces bathyalis</name>
    <dbReference type="NCBI Taxonomy" id="2710756"/>
    <lineage>
        <taxon>Bacteria</taxon>
        <taxon>Bacillati</taxon>
        <taxon>Actinomycetota</taxon>
        <taxon>Actinomycetes</taxon>
        <taxon>Kitasatosporales</taxon>
        <taxon>Streptomycetaceae</taxon>
        <taxon>Streptomyces</taxon>
    </lineage>
</organism>